<keyword evidence="4" id="KW-0949">S-adenosyl-L-methionine</keyword>
<organism evidence="6 7">
    <name type="scientific">Parafrankia irregularis</name>
    <dbReference type="NCBI Taxonomy" id="795642"/>
    <lineage>
        <taxon>Bacteria</taxon>
        <taxon>Bacillati</taxon>
        <taxon>Actinomycetota</taxon>
        <taxon>Actinomycetes</taxon>
        <taxon>Frankiales</taxon>
        <taxon>Frankiaceae</taxon>
        <taxon>Parafrankia</taxon>
    </lineage>
</organism>
<dbReference type="GO" id="GO:0006629">
    <property type="term" value="P:lipid metabolic process"/>
    <property type="evidence" value="ECO:0007669"/>
    <property type="project" value="UniProtKB-KW"/>
</dbReference>
<dbReference type="AlphaFoldDB" id="A0A0S4QG77"/>
<dbReference type="Pfam" id="PF02353">
    <property type="entry name" value="CMAS"/>
    <property type="match status" value="1"/>
</dbReference>
<evidence type="ECO:0000256" key="3">
    <source>
        <dbReference type="ARBA" id="ARBA00022679"/>
    </source>
</evidence>
<evidence type="ECO:0000256" key="2">
    <source>
        <dbReference type="ARBA" id="ARBA00022603"/>
    </source>
</evidence>
<evidence type="ECO:0000256" key="1">
    <source>
        <dbReference type="ARBA" id="ARBA00010815"/>
    </source>
</evidence>
<dbReference type="Proteomes" id="UP000198802">
    <property type="component" value="Unassembled WGS sequence"/>
</dbReference>
<dbReference type="GO" id="GO:0032259">
    <property type="term" value="P:methylation"/>
    <property type="evidence" value="ECO:0007669"/>
    <property type="project" value="UniProtKB-KW"/>
</dbReference>
<dbReference type="InterPro" id="IPR050723">
    <property type="entry name" value="CFA/CMAS"/>
</dbReference>
<keyword evidence="5" id="KW-0443">Lipid metabolism</keyword>
<evidence type="ECO:0000313" key="7">
    <source>
        <dbReference type="Proteomes" id="UP000198802"/>
    </source>
</evidence>
<dbReference type="EMBL" id="FAOZ01000003">
    <property type="protein sequence ID" value="CUU54528.1"/>
    <property type="molecule type" value="Genomic_DNA"/>
</dbReference>
<evidence type="ECO:0000256" key="4">
    <source>
        <dbReference type="ARBA" id="ARBA00022691"/>
    </source>
</evidence>
<gene>
    <name evidence="6" type="ORF">Ga0074812_10318</name>
</gene>
<accession>A0A0S4QG77</accession>
<evidence type="ECO:0000313" key="6">
    <source>
        <dbReference type="EMBL" id="CUU54528.1"/>
    </source>
</evidence>
<keyword evidence="2" id="KW-0489">Methyltransferase</keyword>
<dbReference type="GO" id="GO:0008168">
    <property type="term" value="F:methyltransferase activity"/>
    <property type="evidence" value="ECO:0007669"/>
    <property type="project" value="UniProtKB-KW"/>
</dbReference>
<dbReference type="CDD" id="cd02440">
    <property type="entry name" value="AdoMet_MTases"/>
    <property type="match status" value="1"/>
</dbReference>
<keyword evidence="3" id="KW-0808">Transferase</keyword>
<sequence>MTVTSTGAPAPAVPAPATVAAAAAADPASIADTNQHYDLDPEIFGLFLDSRRKYSSGLYRADGVTLEEAQLAKLRFVADRLALRGGERTLDVGCGWGSVVLHLARELGCHAVGVSPAGRQHAYIAERAAELGVSDLVRTRQGHFETFDTEPASFDAVSLLGSIVHMPDLDLVFRRARAALRRGGRLYVSESCFRNAAAHAEFDRRGGTEFVRNSIFGWGDMRPLSELVRAAEDAGFSIRSVDDLTEDYRRTIEDWLANVAANADRIDAIRPGTAAMLTRYLQVANAGWGFTTKHYALVCQKSRAGAGAHRR</sequence>
<dbReference type="PANTHER" id="PTHR43667">
    <property type="entry name" value="CYCLOPROPANE-FATTY-ACYL-PHOSPHOLIPID SYNTHASE"/>
    <property type="match status" value="1"/>
</dbReference>
<dbReference type="InterPro" id="IPR029063">
    <property type="entry name" value="SAM-dependent_MTases_sf"/>
</dbReference>
<dbReference type="RefSeq" id="WP_397311295.1">
    <property type="nucleotide sequence ID" value="NZ_FAOZ01000003.1"/>
</dbReference>
<name>A0A0S4QG77_9ACTN</name>
<proteinExistence type="inferred from homology"/>
<dbReference type="PANTHER" id="PTHR43667:SF1">
    <property type="entry name" value="CYCLOPROPANE-FATTY-ACYL-PHOSPHOLIPID SYNTHASE"/>
    <property type="match status" value="1"/>
</dbReference>
<keyword evidence="7" id="KW-1185">Reference proteome</keyword>
<reference evidence="7" key="1">
    <citation type="submission" date="2015-11" db="EMBL/GenBank/DDBJ databases">
        <authorList>
            <person name="Varghese N."/>
        </authorList>
    </citation>
    <scope>NUCLEOTIDE SEQUENCE [LARGE SCALE GENOMIC DNA]</scope>
    <source>
        <strain evidence="7">DSM 45899</strain>
    </source>
</reference>
<evidence type="ECO:0000256" key="5">
    <source>
        <dbReference type="ARBA" id="ARBA00023098"/>
    </source>
</evidence>
<comment type="similarity">
    <text evidence="1">Belongs to the CFA/CMAS family.</text>
</comment>
<dbReference type="Gene3D" id="3.40.50.150">
    <property type="entry name" value="Vaccinia Virus protein VP39"/>
    <property type="match status" value="1"/>
</dbReference>
<protein>
    <submittedName>
        <fullName evidence="6">Cyclopropane-fatty-acyl-phospholipid synthase</fullName>
    </submittedName>
</protein>
<dbReference type="SUPFAM" id="SSF53335">
    <property type="entry name" value="S-adenosyl-L-methionine-dependent methyltransferases"/>
    <property type="match status" value="1"/>
</dbReference>